<dbReference type="PANTHER" id="PTHR21087">
    <property type="entry name" value="SHIKIMATE KINASE"/>
    <property type="match status" value="1"/>
</dbReference>
<evidence type="ECO:0000256" key="5">
    <source>
        <dbReference type="ARBA" id="ARBA00022679"/>
    </source>
</evidence>
<evidence type="ECO:0000256" key="11">
    <source>
        <dbReference type="HAMAP-Rule" id="MF_00109"/>
    </source>
</evidence>
<keyword evidence="4 11" id="KW-0028">Amino-acid biosynthesis</keyword>
<keyword evidence="6 11" id="KW-0547">Nucleotide-binding</keyword>
<feature type="binding site" evidence="11">
    <location>
        <position position="60"/>
    </location>
    <ligand>
        <name>substrate</name>
    </ligand>
</feature>
<evidence type="ECO:0000313" key="12">
    <source>
        <dbReference type="EMBL" id="KRG42516.1"/>
    </source>
</evidence>
<dbReference type="GO" id="GO:0005829">
    <property type="term" value="C:cytosol"/>
    <property type="evidence" value="ECO:0007669"/>
    <property type="project" value="TreeGrafter"/>
</dbReference>
<keyword evidence="11" id="KW-0479">Metal-binding</keyword>
<feature type="binding site" evidence="11">
    <location>
        <position position="120"/>
    </location>
    <ligand>
        <name>ATP</name>
        <dbReference type="ChEBI" id="CHEBI:30616"/>
    </ligand>
</feature>
<dbReference type="InterPro" id="IPR027417">
    <property type="entry name" value="P-loop_NTPase"/>
</dbReference>
<proteinExistence type="inferred from homology"/>
<dbReference type="Gene3D" id="3.40.50.300">
    <property type="entry name" value="P-loop containing nucleotide triphosphate hydrolases"/>
    <property type="match status" value="1"/>
</dbReference>
<evidence type="ECO:0000256" key="2">
    <source>
        <dbReference type="ARBA" id="ARBA00006997"/>
    </source>
</evidence>
<evidence type="ECO:0000256" key="1">
    <source>
        <dbReference type="ARBA" id="ARBA00004842"/>
    </source>
</evidence>
<dbReference type="AlphaFoldDB" id="A0A0R0ANJ7"/>
<feature type="binding site" evidence="11">
    <location>
        <position position="82"/>
    </location>
    <ligand>
        <name>substrate</name>
    </ligand>
</feature>
<dbReference type="GO" id="GO:0009073">
    <property type="term" value="P:aromatic amino acid family biosynthetic process"/>
    <property type="evidence" value="ECO:0007669"/>
    <property type="project" value="UniProtKB-KW"/>
</dbReference>
<gene>
    <name evidence="11 12" type="primary">aroK</name>
    <name evidence="12" type="ORF">ARC78_09170</name>
</gene>
<accession>A0A0R0ANJ7</accession>
<dbReference type="PROSITE" id="PS01128">
    <property type="entry name" value="SHIKIMATE_KINASE"/>
    <property type="match status" value="1"/>
</dbReference>
<dbReference type="CDD" id="cd00464">
    <property type="entry name" value="SK"/>
    <property type="match status" value="1"/>
</dbReference>
<dbReference type="PRINTS" id="PR01100">
    <property type="entry name" value="SHIKIMTKNASE"/>
</dbReference>
<feature type="binding site" evidence="11">
    <location>
        <begin position="14"/>
        <end position="19"/>
    </location>
    <ligand>
        <name>ATP</name>
        <dbReference type="ChEBI" id="CHEBI:30616"/>
    </ligand>
</feature>
<dbReference type="Pfam" id="PF01202">
    <property type="entry name" value="SKI"/>
    <property type="match status" value="1"/>
</dbReference>
<dbReference type="GO" id="GO:0005524">
    <property type="term" value="F:ATP binding"/>
    <property type="evidence" value="ECO:0007669"/>
    <property type="project" value="UniProtKB-UniRule"/>
</dbReference>
<dbReference type="GO" id="GO:0008652">
    <property type="term" value="P:amino acid biosynthetic process"/>
    <property type="evidence" value="ECO:0007669"/>
    <property type="project" value="UniProtKB-KW"/>
</dbReference>
<keyword evidence="9 11" id="KW-0057">Aromatic amino acid biosynthesis</keyword>
<comment type="similarity">
    <text evidence="2 11">Belongs to the shikimate kinase family.</text>
</comment>
<dbReference type="GO" id="GO:0004765">
    <property type="term" value="F:shikimate kinase activity"/>
    <property type="evidence" value="ECO:0007669"/>
    <property type="project" value="UniProtKB-UniRule"/>
</dbReference>
<feature type="binding site" evidence="11">
    <location>
        <position position="139"/>
    </location>
    <ligand>
        <name>substrate</name>
    </ligand>
</feature>
<evidence type="ECO:0000313" key="13">
    <source>
        <dbReference type="Proteomes" id="UP000050836"/>
    </source>
</evidence>
<dbReference type="OrthoDB" id="9800332at2"/>
<comment type="pathway">
    <text evidence="1 11">Metabolic intermediate biosynthesis; chorismate biosynthesis; chorismate from D-erythrose 4-phosphate and phosphoenolpyruvate: step 5/7.</text>
</comment>
<keyword evidence="7 11" id="KW-0418">Kinase</keyword>
<dbReference type="EC" id="2.7.1.71" evidence="3 11"/>
<dbReference type="InterPro" id="IPR031322">
    <property type="entry name" value="Shikimate/glucono_kinase"/>
</dbReference>
<comment type="subcellular location">
    <subcellularLocation>
        <location evidence="11">Cytoplasm</location>
    </subcellularLocation>
</comment>
<dbReference type="Proteomes" id="UP000050836">
    <property type="component" value="Unassembled WGS sequence"/>
</dbReference>
<keyword evidence="8 11" id="KW-0067">ATP-binding</keyword>
<sequence length="180" mass="19783">MNPAPNLILVGPMGAGKTCIGRRLAERFGLEFVDADQAIVDDTGSSIPAIFDNLGEPGFRVHEKRVLGALLQRGGQLISTGGGAVLDADNRRLIRQRGFVVYLRVSVASQLARLQRDKTRPLLQRDDREQVLHEMAAFRDPLYREVADLTIDTDLYTPAEATAHAVVRLAALWQISELPA</sequence>
<keyword evidence="11" id="KW-0460">Magnesium</keyword>
<dbReference type="EMBL" id="LLXS01000018">
    <property type="protein sequence ID" value="KRG42516.1"/>
    <property type="molecule type" value="Genomic_DNA"/>
</dbReference>
<organism evidence="12 13">
    <name type="scientific">Stenotrophomonas pictorum JCM 9942</name>
    <dbReference type="NCBI Taxonomy" id="1236960"/>
    <lineage>
        <taxon>Bacteria</taxon>
        <taxon>Pseudomonadati</taxon>
        <taxon>Pseudomonadota</taxon>
        <taxon>Gammaproteobacteria</taxon>
        <taxon>Lysobacterales</taxon>
        <taxon>Lysobacteraceae</taxon>
        <taxon>Stenotrophomonas</taxon>
    </lineage>
</organism>
<evidence type="ECO:0000256" key="8">
    <source>
        <dbReference type="ARBA" id="ARBA00022840"/>
    </source>
</evidence>
<dbReference type="PANTHER" id="PTHR21087:SF16">
    <property type="entry name" value="SHIKIMATE KINASE 1, CHLOROPLASTIC"/>
    <property type="match status" value="1"/>
</dbReference>
<evidence type="ECO:0000256" key="9">
    <source>
        <dbReference type="ARBA" id="ARBA00023141"/>
    </source>
</evidence>
<name>A0A0R0ANJ7_9GAMM</name>
<evidence type="ECO:0000256" key="6">
    <source>
        <dbReference type="ARBA" id="ARBA00022741"/>
    </source>
</evidence>
<evidence type="ECO:0000256" key="3">
    <source>
        <dbReference type="ARBA" id="ARBA00012154"/>
    </source>
</evidence>
<comment type="caution">
    <text evidence="12">The sequence shown here is derived from an EMBL/GenBank/DDBJ whole genome shotgun (WGS) entry which is preliminary data.</text>
</comment>
<evidence type="ECO:0000256" key="7">
    <source>
        <dbReference type="ARBA" id="ARBA00022777"/>
    </source>
</evidence>
<comment type="cofactor">
    <cofactor evidence="11">
        <name>Mg(2+)</name>
        <dbReference type="ChEBI" id="CHEBI:18420"/>
    </cofactor>
    <text evidence="11">Binds 1 Mg(2+) ion per subunit.</text>
</comment>
<evidence type="ECO:0000256" key="4">
    <source>
        <dbReference type="ARBA" id="ARBA00022605"/>
    </source>
</evidence>
<comment type="caution">
    <text evidence="11">Lacks conserved residue(s) required for the propagation of feature annotation.</text>
</comment>
<feature type="binding site" evidence="11">
    <location>
        <position position="18"/>
    </location>
    <ligand>
        <name>Mg(2+)</name>
        <dbReference type="ChEBI" id="CHEBI:18420"/>
    </ligand>
</feature>
<comment type="catalytic activity">
    <reaction evidence="10 11">
        <text>shikimate + ATP = 3-phosphoshikimate + ADP + H(+)</text>
        <dbReference type="Rhea" id="RHEA:13121"/>
        <dbReference type="ChEBI" id="CHEBI:15378"/>
        <dbReference type="ChEBI" id="CHEBI:30616"/>
        <dbReference type="ChEBI" id="CHEBI:36208"/>
        <dbReference type="ChEBI" id="CHEBI:145989"/>
        <dbReference type="ChEBI" id="CHEBI:456216"/>
        <dbReference type="EC" id="2.7.1.71"/>
    </reaction>
</comment>
<evidence type="ECO:0000256" key="10">
    <source>
        <dbReference type="ARBA" id="ARBA00048567"/>
    </source>
</evidence>
<dbReference type="InterPro" id="IPR000623">
    <property type="entry name" value="Shikimate_kinase/TSH1"/>
</dbReference>
<dbReference type="GO" id="GO:0009423">
    <property type="term" value="P:chorismate biosynthetic process"/>
    <property type="evidence" value="ECO:0007669"/>
    <property type="project" value="UniProtKB-UniRule"/>
</dbReference>
<protein>
    <recommendedName>
        <fullName evidence="3 11">Shikimate kinase</fullName>
        <shortName evidence="11">SK</shortName>
        <ecNumber evidence="3 11">2.7.1.71</ecNumber>
    </recommendedName>
</protein>
<feature type="binding site" evidence="11">
    <location>
        <position position="36"/>
    </location>
    <ligand>
        <name>substrate</name>
    </ligand>
</feature>
<dbReference type="UniPathway" id="UPA00053">
    <property type="reaction ID" value="UER00088"/>
</dbReference>
<dbReference type="RefSeq" id="WP_054660666.1">
    <property type="nucleotide sequence ID" value="NZ_BAZI01000472.1"/>
</dbReference>
<dbReference type="SUPFAM" id="SSF52540">
    <property type="entry name" value="P-loop containing nucleoside triphosphate hydrolases"/>
    <property type="match status" value="1"/>
</dbReference>
<keyword evidence="11" id="KW-0963">Cytoplasm</keyword>
<keyword evidence="13" id="KW-1185">Reference proteome</keyword>
<reference evidence="12 13" key="1">
    <citation type="submission" date="2015-10" db="EMBL/GenBank/DDBJ databases">
        <title>Genome sequencing and analysis of members of genus Stenotrophomonas.</title>
        <authorList>
            <person name="Patil P.P."/>
            <person name="Midha S."/>
            <person name="Patil P.B."/>
        </authorList>
    </citation>
    <scope>NUCLEOTIDE SEQUENCE [LARGE SCALE GENOMIC DNA]</scope>
    <source>
        <strain evidence="12 13">JCM 9942</strain>
    </source>
</reference>
<dbReference type="HAMAP" id="MF_00109">
    <property type="entry name" value="Shikimate_kinase"/>
    <property type="match status" value="1"/>
</dbReference>
<dbReference type="GO" id="GO:0000287">
    <property type="term" value="F:magnesium ion binding"/>
    <property type="evidence" value="ECO:0007669"/>
    <property type="project" value="UniProtKB-UniRule"/>
</dbReference>
<comment type="function">
    <text evidence="11">Catalyzes the specific phosphorylation of the 3-hydroxyl group of shikimic acid using ATP as a cosubstrate.</text>
</comment>
<dbReference type="InterPro" id="IPR023000">
    <property type="entry name" value="Shikimate_kinase_CS"/>
</dbReference>
<comment type="subunit">
    <text evidence="11">Monomer.</text>
</comment>
<keyword evidence="5 11" id="KW-0808">Transferase</keyword>